<reference evidence="1 2" key="1">
    <citation type="journal article" date="2017" name="Environ. Microbiol.">
        <title>Genomic and physiological analyses of 'Reinekea forsetii' reveal a versatile opportunistic lifestyle during spring algae blooms.</title>
        <authorList>
            <person name="Avci B."/>
            <person name="Hahnke R.L."/>
            <person name="Chafee M."/>
            <person name="Fischer T."/>
            <person name="Gruber-Vodicka H."/>
            <person name="Tegetmeyer H.E."/>
            <person name="Harder J."/>
            <person name="Fuchs B.M."/>
            <person name="Amann R.I."/>
            <person name="Teeling H."/>
        </authorList>
    </citation>
    <scope>NUCLEOTIDE SEQUENCE [LARGE SCALE GENOMIC DNA]</scope>
    <source>
        <strain evidence="1 2">Hel1_31_D35</strain>
    </source>
</reference>
<evidence type="ECO:0000313" key="1">
    <source>
        <dbReference type="EMBL" id="ATX76901.1"/>
    </source>
</evidence>
<protein>
    <submittedName>
        <fullName evidence="1">Uncharacterized protein</fullName>
    </submittedName>
</protein>
<dbReference type="KEGG" id="rfo:REIFOR_01763"/>
<evidence type="ECO:0000313" key="2">
    <source>
        <dbReference type="Proteomes" id="UP000229757"/>
    </source>
</evidence>
<dbReference type="RefSeq" id="WP_100257208.1">
    <property type="nucleotide sequence ID" value="NZ_CP011797.1"/>
</dbReference>
<accession>A0A2K8KSQ3</accession>
<dbReference type="Proteomes" id="UP000229757">
    <property type="component" value="Chromosome"/>
</dbReference>
<gene>
    <name evidence="1" type="ORF">REIFOR_01763</name>
</gene>
<name>A0A2K8KSQ3_9GAMM</name>
<proteinExistence type="predicted"/>
<dbReference type="EMBL" id="CP011797">
    <property type="protein sequence ID" value="ATX76901.1"/>
    <property type="molecule type" value="Genomic_DNA"/>
</dbReference>
<dbReference type="AlphaFoldDB" id="A0A2K8KSQ3"/>
<dbReference type="OrthoDB" id="6188445at2"/>
<organism evidence="1 2">
    <name type="scientific">Reinekea forsetii</name>
    <dbReference type="NCBI Taxonomy" id="1336806"/>
    <lineage>
        <taxon>Bacteria</taxon>
        <taxon>Pseudomonadati</taxon>
        <taxon>Pseudomonadota</taxon>
        <taxon>Gammaproteobacteria</taxon>
        <taxon>Oceanospirillales</taxon>
        <taxon>Saccharospirillaceae</taxon>
        <taxon>Reinekea</taxon>
    </lineage>
</organism>
<keyword evidence="2" id="KW-1185">Reference proteome</keyword>
<sequence length="583" mass="65227">MSVLKLFRPPLFAVALMFAVPLVHALEYGVDGSLASSTLVDDWGVATHLQIIGDNHLGLDLGYQYLNSMTYDGFGSAVSHAFSQYEVGLLWQLGEDGLRLQTQAGMVLSGNALQAGTDDLITMFQPGYQVGLGLSVPIFTRFRAFADAGYQGWLAGEIPDQTRWRYGLRLNFGGVDKKALAAEEAAQAQQEAERQQALIDNPPVTIDTAVPVYVPSTMSQSLPPILSLAELCKCFPAGPFTLQLGQFGNMQQAVRSLEFRGLRQFFNSRAYQKAPLPVFLSQSSDDMPVGIYLGELETLAELKYWHHELRKSGLSARFRKILGSNGQRVENPIVAMDDKVVLDNPIYTAEEIRRMNTLAEDYVAPVPEQKLLVEKAAYDNQLASKRTVLNQAPVPQVYLADTAVQIGPIDMSELQALLSVTAMREALARTTKFRVPLDMALVWDEGKQEAWLNFARFEDEQHLDEWRAWLDSEGLTSRRLAKPFNPLGDVYEFQLGQAQQEFSIEITRHDAFDKMLHSMTSPEILWFQAYQRINDRPIHTSLNWSMADSRYHLIVTNVQTSDEQQVIWSSLTAVGLLPSLAEE</sequence>